<organism evidence="2 3">
    <name type="scientific">Desulfomonile tiedjei</name>
    <dbReference type="NCBI Taxonomy" id="2358"/>
    <lineage>
        <taxon>Bacteria</taxon>
        <taxon>Pseudomonadati</taxon>
        <taxon>Thermodesulfobacteriota</taxon>
        <taxon>Desulfomonilia</taxon>
        <taxon>Desulfomonilales</taxon>
        <taxon>Desulfomonilaceae</taxon>
        <taxon>Desulfomonile</taxon>
    </lineage>
</organism>
<comment type="caution">
    <text evidence="2">The sequence shown here is derived from an EMBL/GenBank/DDBJ whole genome shotgun (WGS) entry which is preliminary data.</text>
</comment>
<accession>A0A9D6Z2V6</accession>
<dbReference type="AlphaFoldDB" id="A0A9D6Z2V6"/>
<sequence>MRSICVLIALMFVSNVHAAESEVYGIVTDSMGKPVTWMFTLTREQEPRIVVPVFPDRYGVYKVTLPHAGEWKFGFGNRTETIQSYTDPTRWDMELH</sequence>
<feature type="signal peptide" evidence="1">
    <location>
        <begin position="1"/>
        <end position="18"/>
    </location>
</feature>
<gene>
    <name evidence="2" type="ORF">HY912_06770</name>
</gene>
<reference evidence="2" key="1">
    <citation type="submission" date="2020-07" db="EMBL/GenBank/DDBJ databases">
        <title>Huge and variable diversity of episymbiotic CPR bacteria and DPANN archaea in groundwater ecosystems.</title>
        <authorList>
            <person name="He C.Y."/>
            <person name="Keren R."/>
            <person name="Whittaker M."/>
            <person name="Farag I.F."/>
            <person name="Doudna J."/>
            <person name="Cate J.H.D."/>
            <person name="Banfield J.F."/>
        </authorList>
    </citation>
    <scope>NUCLEOTIDE SEQUENCE</scope>
    <source>
        <strain evidence="2">NC_groundwater_1664_Pr3_B-0.1um_52_9</strain>
    </source>
</reference>
<dbReference type="Proteomes" id="UP000807825">
    <property type="component" value="Unassembled WGS sequence"/>
</dbReference>
<protein>
    <recommendedName>
        <fullName evidence="4">Carboxypeptidase regulatory-like domain-containing protein</fullName>
    </recommendedName>
</protein>
<name>A0A9D6Z2V6_9BACT</name>
<keyword evidence="1" id="KW-0732">Signal</keyword>
<dbReference type="EMBL" id="JACRDE010000189">
    <property type="protein sequence ID" value="MBI5249180.1"/>
    <property type="molecule type" value="Genomic_DNA"/>
</dbReference>
<proteinExistence type="predicted"/>
<feature type="chain" id="PRO_5039306014" description="Carboxypeptidase regulatory-like domain-containing protein" evidence="1">
    <location>
        <begin position="19"/>
        <end position="96"/>
    </location>
</feature>
<evidence type="ECO:0000256" key="1">
    <source>
        <dbReference type="SAM" id="SignalP"/>
    </source>
</evidence>
<evidence type="ECO:0000313" key="3">
    <source>
        <dbReference type="Proteomes" id="UP000807825"/>
    </source>
</evidence>
<evidence type="ECO:0008006" key="4">
    <source>
        <dbReference type="Google" id="ProtNLM"/>
    </source>
</evidence>
<evidence type="ECO:0000313" key="2">
    <source>
        <dbReference type="EMBL" id="MBI5249180.1"/>
    </source>
</evidence>